<dbReference type="Proteomes" id="UP000708298">
    <property type="component" value="Unassembled WGS sequence"/>
</dbReference>
<dbReference type="Pfam" id="PF01610">
    <property type="entry name" value="DDE_Tnp_ISL3"/>
    <property type="match status" value="1"/>
</dbReference>
<sequence>MSRIAAQKRPPAVGDAVACRVPPIVGAALCIKRRGLPTDEQAAKMKTLKETSPKFAMMRILALRCRCILRGTDARSLEAWLNDATSSGIYSMRQFTNTLRHDLAAVRYDITERWSNGQTEGQINRLKALKRAM</sequence>
<gene>
    <name evidence="2" type="ORF">ASILVAE211_23090</name>
</gene>
<feature type="domain" description="Transposase IS204/IS1001/IS1096/IS1165 DDE" evidence="1">
    <location>
        <begin position="29"/>
        <end position="131"/>
    </location>
</feature>
<proteinExistence type="predicted"/>
<evidence type="ECO:0000259" key="1">
    <source>
        <dbReference type="Pfam" id="PF01610"/>
    </source>
</evidence>
<keyword evidence="3" id="KW-1185">Reference proteome</keyword>
<reference evidence="2" key="2">
    <citation type="submission" date="2021-01" db="EMBL/GenBank/DDBJ databases">
        <authorList>
            <person name="Mieszkin S."/>
            <person name="Pouder E."/>
            <person name="Alain K."/>
        </authorList>
    </citation>
    <scope>NUCLEOTIDE SEQUENCE</scope>
    <source>
        <strain evidence="2">HW T2.11</strain>
    </source>
</reference>
<comment type="caution">
    <text evidence="2">The sequence shown here is derived from an EMBL/GenBank/DDBJ whole genome shotgun (WGS) entry which is preliminary data.</text>
</comment>
<evidence type="ECO:0000313" key="3">
    <source>
        <dbReference type="Proteomes" id="UP000708298"/>
    </source>
</evidence>
<accession>A0A963YVV7</accession>
<protein>
    <submittedName>
        <fullName evidence="2">Transposase</fullName>
    </submittedName>
</protein>
<evidence type="ECO:0000313" key="2">
    <source>
        <dbReference type="EMBL" id="MCB8878091.1"/>
    </source>
</evidence>
<name>A0A963YVV7_9PROT</name>
<dbReference type="RefSeq" id="WP_227323736.1">
    <property type="nucleotide sequence ID" value="NZ_JAESVB010000023.1"/>
</dbReference>
<dbReference type="AlphaFoldDB" id="A0A963YVV7"/>
<dbReference type="InterPro" id="IPR002560">
    <property type="entry name" value="Transposase_DDE"/>
</dbReference>
<reference evidence="2" key="1">
    <citation type="journal article" date="2021" name="Microorganisms">
        <title>Acidisoma silvae sp. nov. and Acidisomacellulosilytica sp. nov., Two Acidophilic Bacteria Isolated from Decaying Wood, Hydrolyzing Cellulose and Producing Poly-3-hydroxybutyrate.</title>
        <authorList>
            <person name="Mieszkin S."/>
            <person name="Pouder E."/>
            <person name="Uroz S."/>
            <person name="Simon-Colin C."/>
            <person name="Alain K."/>
        </authorList>
    </citation>
    <scope>NUCLEOTIDE SEQUENCE</scope>
    <source>
        <strain evidence="2">HW T2.11</strain>
    </source>
</reference>
<organism evidence="2 3">
    <name type="scientific">Acidisoma silvae</name>
    <dbReference type="NCBI Taxonomy" id="2802396"/>
    <lineage>
        <taxon>Bacteria</taxon>
        <taxon>Pseudomonadati</taxon>
        <taxon>Pseudomonadota</taxon>
        <taxon>Alphaproteobacteria</taxon>
        <taxon>Acetobacterales</taxon>
        <taxon>Acidocellaceae</taxon>
        <taxon>Acidisoma</taxon>
    </lineage>
</organism>
<dbReference type="EMBL" id="JAESVB010000023">
    <property type="protein sequence ID" value="MCB8878091.1"/>
    <property type="molecule type" value="Genomic_DNA"/>
</dbReference>